<dbReference type="InterPro" id="IPR020846">
    <property type="entry name" value="MFS_dom"/>
</dbReference>
<sequence length="409" mass="44103">MAKQKKIYLILILGSLATLGPFSIDMYLPGFVDIAKDLKTSESSVALSLSAFFIGISAGQLLYGPLLDKFGRKKPLYFGLALYIFSSFLCLAVTDVNQLIVLRFVQAIGSCATAVASIAMVRDLFTVEESPKVFASLMLVIAVSPMLAPTAGGYLISTLSWKYVFVFLGFMAILMLLASIFKLPESYKPDPNYSLKPKPILNSFLTVLKEPQFSTYALISSITFSGLFAYVSSSPTVFMKIYEVTKTGYGWIFALLSVAFIGSSQLNSLILKWFSSKKIVTWALTAQCIFSLIFLIFALNDWLNLYLTLGFIALFLSCLGFINPNAAALALAPFSKNAGSASALMGALQMGLGALASVVVSLFSEHSVVPMPLVMTAAALIAMLCLLVGRKLIKSEIEVSADAAAVVAH</sequence>
<feature type="transmembrane region" description="Helical" evidence="8">
    <location>
        <begin position="75"/>
        <end position="94"/>
    </location>
</feature>
<dbReference type="GO" id="GO:0042910">
    <property type="term" value="F:xenobiotic transmembrane transporter activity"/>
    <property type="evidence" value="ECO:0007669"/>
    <property type="project" value="InterPro"/>
</dbReference>
<evidence type="ECO:0000256" key="3">
    <source>
        <dbReference type="ARBA" id="ARBA00022448"/>
    </source>
</evidence>
<dbReference type="AlphaFoldDB" id="A0A4R2H864"/>
<feature type="domain" description="Major facilitator superfamily (MFS) profile" evidence="9">
    <location>
        <begin position="9"/>
        <end position="394"/>
    </location>
</feature>
<dbReference type="CDD" id="cd17320">
    <property type="entry name" value="MFS_MdfA_MDR_like"/>
    <property type="match status" value="1"/>
</dbReference>
<reference evidence="11 12" key="3">
    <citation type="submission" date="2019-03" db="EMBL/GenBank/DDBJ databases">
        <title>Genomic Encyclopedia of Type Strains, Phase IV (KMG-IV): sequencing the most valuable type-strain genomes for metagenomic binning, comparative biology and taxonomic classification.</title>
        <authorList>
            <person name="Goeker M."/>
        </authorList>
    </citation>
    <scope>NUCLEOTIDE SEQUENCE [LARGE SCALE GENOMIC DNA]</scope>
    <source>
        <strain evidence="11 12">DSM 103236</strain>
    </source>
</reference>
<dbReference type="PROSITE" id="PS50850">
    <property type="entry name" value="MFS"/>
    <property type="match status" value="1"/>
</dbReference>
<comment type="caution">
    <text evidence="11">The sequence shown here is derived from an EMBL/GenBank/DDBJ whole genome shotgun (WGS) entry which is preliminary data.</text>
</comment>
<name>A0A4R2H864_9SPHI</name>
<gene>
    <name evidence="11" type="ORF">EV200_1066</name>
    <name evidence="10" type="ORF">GCM10011413_33080</name>
</gene>
<dbReference type="SUPFAM" id="SSF103473">
    <property type="entry name" value="MFS general substrate transporter"/>
    <property type="match status" value="1"/>
</dbReference>
<dbReference type="EMBL" id="BMJO01000006">
    <property type="protein sequence ID" value="GGE64061.1"/>
    <property type="molecule type" value="Genomic_DNA"/>
</dbReference>
<keyword evidence="7 8" id="KW-0472">Membrane</keyword>
<protein>
    <submittedName>
        <fullName evidence="10">Bcr/CflA family drug resistance efflux transporter</fullName>
    </submittedName>
    <submittedName>
        <fullName evidence="11">DHA1 family bicyclomycin/chloramphenicol resistance-like MFS transporter</fullName>
    </submittedName>
</protein>
<evidence type="ECO:0000313" key="13">
    <source>
        <dbReference type="Proteomes" id="UP000622648"/>
    </source>
</evidence>
<evidence type="ECO:0000256" key="1">
    <source>
        <dbReference type="ARBA" id="ARBA00004651"/>
    </source>
</evidence>
<dbReference type="EMBL" id="SLWO01000006">
    <property type="protein sequence ID" value="TCO22368.1"/>
    <property type="molecule type" value="Genomic_DNA"/>
</dbReference>
<proteinExistence type="inferred from homology"/>
<accession>A0A4R2H864</accession>
<feature type="transmembrane region" description="Helical" evidence="8">
    <location>
        <begin position="343"/>
        <end position="363"/>
    </location>
</feature>
<dbReference type="GO" id="GO:0005886">
    <property type="term" value="C:plasma membrane"/>
    <property type="evidence" value="ECO:0007669"/>
    <property type="project" value="UniProtKB-SubCell"/>
</dbReference>
<organism evidence="11 12">
    <name type="scientific">Pedobacter psychrotolerans</name>
    <dbReference type="NCBI Taxonomy" id="1843235"/>
    <lineage>
        <taxon>Bacteria</taxon>
        <taxon>Pseudomonadati</taxon>
        <taxon>Bacteroidota</taxon>
        <taxon>Sphingobacteriia</taxon>
        <taxon>Sphingobacteriales</taxon>
        <taxon>Sphingobacteriaceae</taxon>
        <taxon>Pedobacter</taxon>
    </lineage>
</organism>
<evidence type="ECO:0000256" key="4">
    <source>
        <dbReference type="ARBA" id="ARBA00022475"/>
    </source>
</evidence>
<keyword evidence="5 8" id="KW-0812">Transmembrane</keyword>
<dbReference type="GO" id="GO:0015385">
    <property type="term" value="F:sodium:proton antiporter activity"/>
    <property type="evidence" value="ECO:0007669"/>
    <property type="project" value="TreeGrafter"/>
</dbReference>
<reference evidence="10" key="1">
    <citation type="journal article" date="2014" name="Int. J. Syst. Evol. Microbiol.">
        <title>Complete genome of a new Firmicutes species belonging to the dominant human colonic microbiota ('Ruminococcus bicirculans') reveals two chromosomes and a selective capacity to utilize plant glucans.</title>
        <authorList>
            <consortium name="NISC Comparative Sequencing Program"/>
            <person name="Wegmann U."/>
            <person name="Louis P."/>
            <person name="Goesmann A."/>
            <person name="Henrissat B."/>
            <person name="Duncan S.H."/>
            <person name="Flint H.J."/>
        </authorList>
    </citation>
    <scope>NUCLEOTIDE SEQUENCE</scope>
    <source>
        <strain evidence="10">CGMCC 1.15644</strain>
    </source>
</reference>
<evidence type="ECO:0000256" key="8">
    <source>
        <dbReference type="SAM" id="Phobius"/>
    </source>
</evidence>
<feature type="transmembrane region" description="Helical" evidence="8">
    <location>
        <begin position="163"/>
        <end position="181"/>
    </location>
</feature>
<dbReference type="PANTHER" id="PTHR23502:SF132">
    <property type="entry name" value="POLYAMINE TRANSPORTER 2-RELATED"/>
    <property type="match status" value="1"/>
</dbReference>
<feature type="transmembrane region" description="Helical" evidence="8">
    <location>
        <begin position="7"/>
        <end position="24"/>
    </location>
</feature>
<comment type="subcellular location">
    <subcellularLocation>
        <location evidence="1">Cell membrane</location>
        <topology evidence="1">Multi-pass membrane protein</topology>
    </subcellularLocation>
</comment>
<keyword evidence="3" id="KW-0813">Transport</keyword>
<evidence type="ECO:0000256" key="5">
    <source>
        <dbReference type="ARBA" id="ARBA00022692"/>
    </source>
</evidence>
<dbReference type="Proteomes" id="UP000622648">
    <property type="component" value="Unassembled WGS sequence"/>
</dbReference>
<evidence type="ECO:0000313" key="10">
    <source>
        <dbReference type="EMBL" id="GGE64061.1"/>
    </source>
</evidence>
<feature type="transmembrane region" description="Helical" evidence="8">
    <location>
        <begin position="44"/>
        <end position="63"/>
    </location>
</feature>
<dbReference type="PANTHER" id="PTHR23502">
    <property type="entry name" value="MAJOR FACILITATOR SUPERFAMILY"/>
    <property type="match status" value="1"/>
</dbReference>
<dbReference type="InterPro" id="IPR011701">
    <property type="entry name" value="MFS"/>
</dbReference>
<evidence type="ECO:0000259" key="9">
    <source>
        <dbReference type="PROSITE" id="PS50850"/>
    </source>
</evidence>
<dbReference type="InterPro" id="IPR036259">
    <property type="entry name" value="MFS_trans_sf"/>
</dbReference>
<evidence type="ECO:0000313" key="12">
    <source>
        <dbReference type="Proteomes" id="UP000295684"/>
    </source>
</evidence>
<dbReference type="RefSeq" id="WP_132534156.1">
    <property type="nucleotide sequence ID" value="NZ_BMJO01000006.1"/>
</dbReference>
<comment type="similarity">
    <text evidence="2">Belongs to the major facilitator superfamily. Bcr/CmlA family.</text>
</comment>
<dbReference type="OrthoDB" id="9800416at2"/>
<feature type="transmembrane region" description="Helical" evidence="8">
    <location>
        <begin position="213"/>
        <end position="231"/>
    </location>
</feature>
<feature type="transmembrane region" description="Helical" evidence="8">
    <location>
        <begin position="279"/>
        <end position="299"/>
    </location>
</feature>
<evidence type="ECO:0000313" key="11">
    <source>
        <dbReference type="EMBL" id="TCO22368.1"/>
    </source>
</evidence>
<dbReference type="InterPro" id="IPR004812">
    <property type="entry name" value="Efflux_drug-R_Bcr/CmlA"/>
</dbReference>
<feature type="transmembrane region" description="Helical" evidence="8">
    <location>
        <begin position="251"/>
        <end position="270"/>
    </location>
</feature>
<dbReference type="Proteomes" id="UP000295684">
    <property type="component" value="Unassembled WGS sequence"/>
</dbReference>
<dbReference type="GO" id="GO:1990961">
    <property type="term" value="P:xenobiotic detoxification by transmembrane export across the plasma membrane"/>
    <property type="evidence" value="ECO:0007669"/>
    <property type="project" value="InterPro"/>
</dbReference>
<dbReference type="Pfam" id="PF07690">
    <property type="entry name" value="MFS_1"/>
    <property type="match status" value="1"/>
</dbReference>
<evidence type="ECO:0000256" key="7">
    <source>
        <dbReference type="ARBA" id="ARBA00023136"/>
    </source>
</evidence>
<feature type="transmembrane region" description="Helical" evidence="8">
    <location>
        <begin position="100"/>
        <end position="121"/>
    </location>
</feature>
<feature type="transmembrane region" description="Helical" evidence="8">
    <location>
        <begin position="305"/>
        <end position="331"/>
    </location>
</feature>
<evidence type="ECO:0000256" key="2">
    <source>
        <dbReference type="ARBA" id="ARBA00006236"/>
    </source>
</evidence>
<feature type="transmembrane region" description="Helical" evidence="8">
    <location>
        <begin position="133"/>
        <end position="157"/>
    </location>
</feature>
<reference evidence="13" key="2">
    <citation type="journal article" date="2019" name="Int. J. Syst. Evol. Microbiol.">
        <title>The Global Catalogue of Microorganisms (GCM) 10K type strain sequencing project: providing services to taxonomists for standard genome sequencing and annotation.</title>
        <authorList>
            <consortium name="The Broad Institute Genomics Platform"/>
            <consortium name="The Broad Institute Genome Sequencing Center for Infectious Disease"/>
            <person name="Wu L."/>
            <person name="Ma J."/>
        </authorList>
    </citation>
    <scope>NUCLEOTIDE SEQUENCE [LARGE SCALE GENOMIC DNA]</scope>
    <source>
        <strain evidence="13">CGMCC 1.15644</strain>
    </source>
</reference>
<keyword evidence="6 8" id="KW-1133">Transmembrane helix</keyword>
<evidence type="ECO:0000256" key="6">
    <source>
        <dbReference type="ARBA" id="ARBA00022989"/>
    </source>
</evidence>
<feature type="transmembrane region" description="Helical" evidence="8">
    <location>
        <begin position="369"/>
        <end position="388"/>
    </location>
</feature>
<dbReference type="Gene3D" id="1.20.1720.10">
    <property type="entry name" value="Multidrug resistance protein D"/>
    <property type="match status" value="1"/>
</dbReference>
<dbReference type="FunFam" id="1.20.1720.10:FF:000005">
    <property type="entry name" value="Bcr/CflA family efflux transporter"/>
    <property type="match status" value="1"/>
</dbReference>
<reference evidence="10" key="4">
    <citation type="submission" date="2024-05" db="EMBL/GenBank/DDBJ databases">
        <authorList>
            <person name="Sun Q."/>
            <person name="Zhou Y."/>
        </authorList>
    </citation>
    <scope>NUCLEOTIDE SEQUENCE</scope>
    <source>
        <strain evidence="10">CGMCC 1.15644</strain>
    </source>
</reference>
<keyword evidence="4" id="KW-1003">Cell membrane</keyword>
<dbReference type="NCBIfam" id="TIGR00710">
    <property type="entry name" value="efflux_Bcr_CflA"/>
    <property type="match status" value="1"/>
</dbReference>
<keyword evidence="13" id="KW-1185">Reference proteome</keyword>